<dbReference type="SUPFAM" id="SSF52833">
    <property type="entry name" value="Thioredoxin-like"/>
    <property type="match status" value="2"/>
</dbReference>
<dbReference type="EnsemblMetazoa" id="XM_783646">
    <property type="protein sequence ID" value="XP_788739"/>
    <property type="gene ID" value="LOC583750"/>
</dbReference>
<reference evidence="6" key="1">
    <citation type="submission" date="2015-02" db="EMBL/GenBank/DDBJ databases">
        <title>Genome sequencing for Strongylocentrotus purpuratus.</title>
        <authorList>
            <person name="Murali S."/>
            <person name="Liu Y."/>
            <person name="Vee V."/>
            <person name="English A."/>
            <person name="Wang M."/>
            <person name="Skinner E."/>
            <person name="Han Y."/>
            <person name="Muzny D.M."/>
            <person name="Worley K.C."/>
            <person name="Gibbs R.A."/>
        </authorList>
    </citation>
    <scope>NUCLEOTIDE SEQUENCE</scope>
</reference>
<dbReference type="Gene3D" id="3.40.30.10">
    <property type="entry name" value="Glutaredoxin"/>
    <property type="match status" value="2"/>
</dbReference>
<evidence type="ECO:0000313" key="5">
    <source>
        <dbReference type="EnsemblMetazoa" id="XP_788739"/>
    </source>
</evidence>
<organism evidence="5 6">
    <name type="scientific">Strongylocentrotus purpuratus</name>
    <name type="common">Purple sea urchin</name>
    <dbReference type="NCBI Taxonomy" id="7668"/>
    <lineage>
        <taxon>Eukaryota</taxon>
        <taxon>Metazoa</taxon>
        <taxon>Echinodermata</taxon>
        <taxon>Eleutherozoa</taxon>
        <taxon>Echinozoa</taxon>
        <taxon>Echinoidea</taxon>
        <taxon>Euechinoidea</taxon>
        <taxon>Echinacea</taxon>
        <taxon>Camarodonta</taxon>
        <taxon>Echinidea</taxon>
        <taxon>Strongylocentrotidae</taxon>
        <taxon>Strongylocentrotus</taxon>
    </lineage>
</organism>
<evidence type="ECO:0008006" key="7">
    <source>
        <dbReference type="Google" id="ProtNLM"/>
    </source>
</evidence>
<evidence type="ECO:0000259" key="4">
    <source>
        <dbReference type="Pfam" id="PF24509"/>
    </source>
</evidence>
<dbReference type="Proteomes" id="UP000007110">
    <property type="component" value="Unassembled WGS sequence"/>
</dbReference>
<dbReference type="GeneID" id="583750"/>
<dbReference type="CDD" id="cd02961">
    <property type="entry name" value="PDI_a_family"/>
    <property type="match status" value="1"/>
</dbReference>
<dbReference type="InParanoid" id="A0A7M7RCN5"/>
<feature type="compositionally biased region" description="Basic and acidic residues" evidence="1">
    <location>
        <begin position="819"/>
        <end position="849"/>
    </location>
</feature>
<protein>
    <recommendedName>
        <fullName evidence="7">Thioredoxin domain-containing protein 16</fullName>
    </recommendedName>
</protein>
<sequence length="849" mass="94977">MMRTMAGSSAFLLTLSFFAIFAATSSEFYNVVSSQAFNDVKKTKEIVAISFIRTIPAHSKTFQGHFSEAGDYLKDFGVFLGTVNCISDPVSEYCLKADASLNLYIFRHGHFFITLAYDTLFSVDSIVSNILHLVLLIDVPIIAGPSDLLEKQDRYKGKKDIIVGYVPAVGITADRALMEVAFAYRHKYVFLVTTNRNLMEEEQEKKPSLNRLPDPLVAISQCSKAQPHQDCVWAKYNGPVTLESLSIMMKVLELPAMVDMSEAGQSDVYKEHGISTLYTITDPTNHEQALSLIVDVKDEYQGNLGFIVIDRDAVSDANLLADLKGECIPACFVIQSHDQVISGEGINDVSDLKAFIKINIQRVFSYLEDPNQGDENDVMGEDGDDDGDVPVQERQDDLVQQATVHSRLVIEPKKYIISSLTDKTFPEFTSQSHLTSVLFTMEWNPRSLAFLDSFDSAAESILAFFSSESQEPPLARVECSSWPDVCDKNNVMVYPTVKMYRGQSDIATYGGRLDKNNVLKSYLLYKLSNPIELKDMDEVKRATKGIFPAPWVKDHLSSLILAVIPDGFQEERAVFQQVAEELRGEYLFGLCTSQCAQEVQSSFPDRAKPSITIMKWNDPDEPQQRFIEESTTQDLVAFIKKASLPILPELTASSMPIYLAKHRPFVILFHAGNQISEIAAQSMRQLTTTKYGDQYTLSQMDISDEESVGSQTLTTYGFLPNSDQATIAILDHALGEVCRCPYGNDPSETALTAWLEVSLESPKHCSEARALIDREWKPLVPPYDFLKFMEDEEHSVGAGRRGFVLHPEEAAEGTDEKEEEKPEQDSEDSEKVDAAVKENQKHSPKHIEL</sequence>
<dbReference type="Pfam" id="PF24508">
    <property type="entry name" value="TXNDC16_N"/>
    <property type="match status" value="1"/>
</dbReference>
<dbReference type="OMA" id="CRRTLMG"/>
<dbReference type="RefSeq" id="XP_788739.4">
    <property type="nucleotide sequence ID" value="XM_783646.5"/>
</dbReference>
<dbReference type="InterPro" id="IPR036249">
    <property type="entry name" value="Thioredoxin-like_sf"/>
</dbReference>
<feature type="signal peptide" evidence="2">
    <location>
        <begin position="1"/>
        <end position="26"/>
    </location>
</feature>
<dbReference type="KEGG" id="spu:583750"/>
<evidence type="ECO:0000313" key="6">
    <source>
        <dbReference type="Proteomes" id="UP000007110"/>
    </source>
</evidence>
<dbReference type="OrthoDB" id="427280at2759"/>
<dbReference type="InterPro" id="IPR057639">
    <property type="entry name" value="TXNDC16_N"/>
</dbReference>
<dbReference type="Pfam" id="PF13848">
    <property type="entry name" value="Thioredoxin_6"/>
    <property type="match status" value="1"/>
</dbReference>
<keyword evidence="2" id="KW-0732">Signal</keyword>
<dbReference type="CTD" id="57544"/>
<proteinExistence type="predicted"/>
<dbReference type="PANTHER" id="PTHR22699">
    <property type="entry name" value="THIOREDOXIN DOMAIN-CONTAINING PROTEIN 16"/>
    <property type="match status" value="1"/>
</dbReference>
<keyword evidence="6" id="KW-1185">Reference proteome</keyword>
<feature type="domain" description="TXNDC16 N-terminal" evidence="3">
    <location>
        <begin position="31"/>
        <end position="131"/>
    </location>
</feature>
<feature type="domain" description="TXNDC16 second thioredoxin-like" evidence="4">
    <location>
        <begin position="134"/>
        <end position="255"/>
    </location>
</feature>
<dbReference type="AlphaFoldDB" id="A0A7M7RCN5"/>
<feature type="chain" id="PRO_5029679171" description="Thioredoxin domain-containing protein 16" evidence="2">
    <location>
        <begin position="27"/>
        <end position="849"/>
    </location>
</feature>
<dbReference type="Pfam" id="PF24509">
    <property type="entry name" value="TXNDC16_2nd"/>
    <property type="match status" value="1"/>
</dbReference>
<reference evidence="5" key="2">
    <citation type="submission" date="2021-01" db="UniProtKB">
        <authorList>
            <consortium name="EnsemblMetazoa"/>
        </authorList>
    </citation>
    <scope>IDENTIFICATION</scope>
</reference>
<dbReference type="CDD" id="cd02981">
    <property type="entry name" value="PDI_b_family"/>
    <property type="match status" value="1"/>
</dbReference>
<feature type="region of interest" description="Disordered" evidence="1">
    <location>
        <begin position="799"/>
        <end position="849"/>
    </location>
</feature>
<dbReference type="InterPro" id="IPR040090">
    <property type="entry name" value="TXNDC16"/>
</dbReference>
<accession>A0A7M7RCN5</accession>
<dbReference type="PANTHER" id="PTHR22699:SF1">
    <property type="entry name" value="THIOREDOXIN DOMAIN-CONTAINING PROTEIN 16"/>
    <property type="match status" value="1"/>
</dbReference>
<evidence type="ECO:0000259" key="3">
    <source>
        <dbReference type="Pfam" id="PF24508"/>
    </source>
</evidence>
<dbReference type="FunCoup" id="A0A7M7RCN5">
    <property type="interactions" value="553"/>
</dbReference>
<dbReference type="InterPro" id="IPR057642">
    <property type="entry name" value="TXNDC16_2nd"/>
</dbReference>
<evidence type="ECO:0000256" key="2">
    <source>
        <dbReference type="SAM" id="SignalP"/>
    </source>
</evidence>
<evidence type="ECO:0000256" key="1">
    <source>
        <dbReference type="SAM" id="MobiDB-lite"/>
    </source>
</evidence>
<name>A0A7M7RCN5_STRPU</name>